<proteinExistence type="predicted"/>
<accession>A0A0E9VDY1</accession>
<evidence type="ECO:0000313" key="1">
    <source>
        <dbReference type="EMBL" id="JAH76242.1"/>
    </source>
</evidence>
<reference evidence="1" key="2">
    <citation type="journal article" date="2015" name="Fish Shellfish Immunol.">
        <title>Early steps in the European eel (Anguilla anguilla)-Vibrio vulnificus interaction in the gills: Role of the RtxA13 toxin.</title>
        <authorList>
            <person name="Callol A."/>
            <person name="Pajuelo D."/>
            <person name="Ebbesson L."/>
            <person name="Teles M."/>
            <person name="MacKenzie S."/>
            <person name="Amaro C."/>
        </authorList>
    </citation>
    <scope>NUCLEOTIDE SEQUENCE</scope>
</reference>
<protein>
    <submittedName>
        <fullName evidence="1">Uncharacterized protein</fullName>
    </submittedName>
</protein>
<sequence>MFGIFPGCGVICLASSQPGEMLIRGVTGLYLHLSTLLMQCN</sequence>
<dbReference type="AlphaFoldDB" id="A0A0E9VDY1"/>
<dbReference type="EMBL" id="GBXM01032335">
    <property type="protein sequence ID" value="JAH76242.1"/>
    <property type="molecule type" value="Transcribed_RNA"/>
</dbReference>
<name>A0A0E9VDY1_ANGAN</name>
<organism evidence="1">
    <name type="scientific">Anguilla anguilla</name>
    <name type="common">European freshwater eel</name>
    <name type="synonym">Muraena anguilla</name>
    <dbReference type="NCBI Taxonomy" id="7936"/>
    <lineage>
        <taxon>Eukaryota</taxon>
        <taxon>Metazoa</taxon>
        <taxon>Chordata</taxon>
        <taxon>Craniata</taxon>
        <taxon>Vertebrata</taxon>
        <taxon>Euteleostomi</taxon>
        <taxon>Actinopterygii</taxon>
        <taxon>Neopterygii</taxon>
        <taxon>Teleostei</taxon>
        <taxon>Anguilliformes</taxon>
        <taxon>Anguillidae</taxon>
        <taxon>Anguilla</taxon>
    </lineage>
</organism>
<reference evidence="1" key="1">
    <citation type="submission" date="2014-11" db="EMBL/GenBank/DDBJ databases">
        <authorList>
            <person name="Amaro Gonzalez C."/>
        </authorList>
    </citation>
    <scope>NUCLEOTIDE SEQUENCE</scope>
</reference>